<feature type="non-terminal residue" evidence="1">
    <location>
        <position position="69"/>
    </location>
</feature>
<gene>
    <name evidence="1" type="primary">ORF148389</name>
</gene>
<proteinExistence type="predicted"/>
<organism evidence="1">
    <name type="scientific">Arion vulgaris</name>
    <dbReference type="NCBI Taxonomy" id="1028688"/>
    <lineage>
        <taxon>Eukaryota</taxon>
        <taxon>Metazoa</taxon>
        <taxon>Spiralia</taxon>
        <taxon>Lophotrochozoa</taxon>
        <taxon>Mollusca</taxon>
        <taxon>Gastropoda</taxon>
        <taxon>Heterobranchia</taxon>
        <taxon>Euthyneura</taxon>
        <taxon>Panpulmonata</taxon>
        <taxon>Eupulmonata</taxon>
        <taxon>Stylommatophora</taxon>
        <taxon>Helicina</taxon>
        <taxon>Arionoidea</taxon>
        <taxon>Arionidae</taxon>
        <taxon>Arion</taxon>
    </lineage>
</organism>
<name>A0A0B7AZL4_9EUPU</name>
<dbReference type="EMBL" id="HACG01038601">
    <property type="protein sequence ID" value="CEK85466.1"/>
    <property type="molecule type" value="Transcribed_RNA"/>
</dbReference>
<dbReference type="AlphaFoldDB" id="A0A0B7AZL4"/>
<protein>
    <submittedName>
        <fullName evidence="1">Uncharacterized protein</fullName>
    </submittedName>
</protein>
<reference evidence="1" key="1">
    <citation type="submission" date="2014-12" db="EMBL/GenBank/DDBJ databases">
        <title>Insight into the proteome of Arion vulgaris.</title>
        <authorList>
            <person name="Aradska J."/>
            <person name="Bulat T."/>
            <person name="Smidak R."/>
            <person name="Sarate P."/>
            <person name="Gangsoo J."/>
            <person name="Sialana F."/>
            <person name="Bilban M."/>
            <person name="Lubec G."/>
        </authorList>
    </citation>
    <scope>NUCLEOTIDE SEQUENCE</scope>
    <source>
        <tissue evidence="1">Skin</tissue>
    </source>
</reference>
<sequence>TEHTRSFVKNELDGTEDFDVVHEHKENITMTTINKNEDLCLTSTGEQRLNDLRESVKVKECQVMISSRE</sequence>
<evidence type="ECO:0000313" key="1">
    <source>
        <dbReference type="EMBL" id="CEK85466.1"/>
    </source>
</evidence>
<accession>A0A0B7AZL4</accession>
<feature type="non-terminal residue" evidence="1">
    <location>
        <position position="1"/>
    </location>
</feature>